<evidence type="ECO:0000256" key="2">
    <source>
        <dbReference type="ARBA" id="ARBA00022475"/>
    </source>
</evidence>
<dbReference type="SUPFAM" id="SSF81665">
    <property type="entry name" value="Calcium ATPase, transmembrane domain M"/>
    <property type="match status" value="1"/>
</dbReference>
<feature type="transmembrane region" description="Helical" evidence="9">
    <location>
        <begin position="346"/>
        <end position="371"/>
    </location>
</feature>
<feature type="domain" description="Cation-transporting P-type ATPase N-terminal" evidence="10">
    <location>
        <begin position="103"/>
        <end position="176"/>
    </location>
</feature>
<dbReference type="InterPro" id="IPR023298">
    <property type="entry name" value="ATPase_P-typ_TM_dom_sf"/>
</dbReference>
<feature type="transmembrane region" description="Helical" evidence="9">
    <location>
        <begin position="1055"/>
        <end position="1077"/>
    </location>
</feature>
<evidence type="ECO:0000256" key="3">
    <source>
        <dbReference type="ARBA" id="ARBA00022692"/>
    </source>
</evidence>
<evidence type="ECO:0000313" key="11">
    <source>
        <dbReference type="EMBL" id="OLL24431.1"/>
    </source>
</evidence>
<dbReference type="OMA" id="QQPPIFN"/>
<dbReference type="OrthoDB" id="158672at2759"/>
<dbReference type="Gene3D" id="2.70.150.10">
    <property type="entry name" value="Calcium-transporting ATPase, cytoplasmic transduction domain A"/>
    <property type="match status" value="1"/>
</dbReference>
<dbReference type="PANTHER" id="PTHR43294">
    <property type="entry name" value="SODIUM/POTASSIUM-TRANSPORTING ATPASE SUBUNIT ALPHA"/>
    <property type="match status" value="1"/>
</dbReference>
<dbReference type="GO" id="GO:0005886">
    <property type="term" value="C:plasma membrane"/>
    <property type="evidence" value="ECO:0007669"/>
    <property type="project" value="UniProtKB-SubCell"/>
</dbReference>
<keyword evidence="3 9" id="KW-0812">Transmembrane</keyword>
<dbReference type="PROSITE" id="PS00154">
    <property type="entry name" value="ATPASE_E1_E2"/>
    <property type="match status" value="1"/>
</dbReference>
<evidence type="ECO:0000256" key="1">
    <source>
        <dbReference type="ARBA" id="ARBA00004651"/>
    </source>
</evidence>
<dbReference type="SUPFAM" id="SSF56784">
    <property type="entry name" value="HAD-like"/>
    <property type="match status" value="1"/>
</dbReference>
<evidence type="ECO:0000256" key="8">
    <source>
        <dbReference type="ARBA" id="ARBA00023136"/>
    </source>
</evidence>
<dbReference type="GO" id="GO:1990573">
    <property type="term" value="P:potassium ion import across plasma membrane"/>
    <property type="evidence" value="ECO:0007669"/>
    <property type="project" value="TreeGrafter"/>
</dbReference>
<comment type="subcellular location">
    <subcellularLocation>
        <location evidence="1">Cell membrane</location>
        <topology evidence="1">Multi-pass membrane protein</topology>
    </subcellularLocation>
</comment>
<accession>A0A1U7LPI1</accession>
<organism evidence="11 12">
    <name type="scientific">Neolecta irregularis (strain DAH-3)</name>
    <dbReference type="NCBI Taxonomy" id="1198029"/>
    <lineage>
        <taxon>Eukaryota</taxon>
        <taxon>Fungi</taxon>
        <taxon>Dikarya</taxon>
        <taxon>Ascomycota</taxon>
        <taxon>Taphrinomycotina</taxon>
        <taxon>Neolectales</taxon>
        <taxon>Neolectaceae</taxon>
        <taxon>Neolecta</taxon>
    </lineage>
</organism>
<evidence type="ECO:0000256" key="5">
    <source>
        <dbReference type="ARBA" id="ARBA00022840"/>
    </source>
</evidence>
<dbReference type="InterPro" id="IPR036412">
    <property type="entry name" value="HAD-like_sf"/>
</dbReference>
<dbReference type="InterPro" id="IPR006068">
    <property type="entry name" value="ATPase_P-typ_cation-transptr_C"/>
</dbReference>
<dbReference type="SUPFAM" id="SSF81653">
    <property type="entry name" value="Calcium ATPase, transduction domain A"/>
    <property type="match status" value="1"/>
</dbReference>
<dbReference type="GO" id="GO:0036376">
    <property type="term" value="P:sodium ion export across plasma membrane"/>
    <property type="evidence" value="ECO:0007669"/>
    <property type="project" value="TreeGrafter"/>
</dbReference>
<feature type="transmembrane region" description="Helical" evidence="9">
    <location>
        <begin position="1089"/>
        <end position="1105"/>
    </location>
</feature>
<dbReference type="EMBL" id="LXFE01000824">
    <property type="protein sequence ID" value="OLL24431.1"/>
    <property type="molecule type" value="Genomic_DNA"/>
</dbReference>
<keyword evidence="5" id="KW-0067">ATP-binding</keyword>
<dbReference type="Gene3D" id="3.40.50.1000">
    <property type="entry name" value="HAD superfamily/HAD-like"/>
    <property type="match status" value="1"/>
</dbReference>
<dbReference type="GO" id="GO:0016887">
    <property type="term" value="F:ATP hydrolysis activity"/>
    <property type="evidence" value="ECO:0007669"/>
    <property type="project" value="InterPro"/>
</dbReference>
<feature type="transmembrane region" description="Helical" evidence="9">
    <location>
        <begin position="1011"/>
        <end position="1034"/>
    </location>
</feature>
<dbReference type="PANTHER" id="PTHR43294:SF21">
    <property type="entry name" value="CATION TRANSPORTING ATPASE"/>
    <property type="match status" value="1"/>
</dbReference>
<reference evidence="11 12" key="1">
    <citation type="submission" date="2016-04" db="EMBL/GenBank/DDBJ databases">
        <title>Evolutionary innovation and constraint leading to complex multicellularity in the Ascomycota.</title>
        <authorList>
            <person name="Cisse O."/>
            <person name="Nguyen A."/>
            <person name="Hewitt D.A."/>
            <person name="Jedd G."/>
            <person name="Stajich J.E."/>
        </authorList>
    </citation>
    <scope>NUCLEOTIDE SEQUENCE [LARGE SCALE GENOMIC DNA]</scope>
    <source>
        <strain evidence="11 12">DAH-3</strain>
    </source>
</reference>
<dbReference type="InterPro" id="IPR018303">
    <property type="entry name" value="ATPase_P-typ_P_site"/>
</dbReference>
<evidence type="ECO:0000313" key="12">
    <source>
        <dbReference type="Proteomes" id="UP000186594"/>
    </source>
</evidence>
<evidence type="ECO:0000256" key="7">
    <source>
        <dbReference type="ARBA" id="ARBA00022989"/>
    </source>
</evidence>
<comment type="caution">
    <text evidence="11">The sequence shown here is derived from an EMBL/GenBank/DDBJ whole genome shotgun (WGS) entry which is preliminary data.</text>
</comment>
<dbReference type="Pfam" id="PF00122">
    <property type="entry name" value="E1-E2_ATPase"/>
    <property type="match status" value="1"/>
</dbReference>
<name>A0A1U7LPI1_NEOID</name>
<keyword evidence="6" id="KW-1278">Translocase</keyword>
<dbReference type="Gene3D" id="1.20.1110.10">
    <property type="entry name" value="Calcium-transporting ATPase, transmembrane domain"/>
    <property type="match status" value="1"/>
</dbReference>
<dbReference type="AlphaFoldDB" id="A0A1U7LPI1"/>
<feature type="transmembrane region" description="Helical" evidence="9">
    <location>
        <begin position="152"/>
        <end position="175"/>
    </location>
</feature>
<keyword evidence="2" id="KW-1003">Cell membrane</keyword>
<dbReference type="InterPro" id="IPR023299">
    <property type="entry name" value="ATPase_P-typ_cyto_dom_N"/>
</dbReference>
<dbReference type="SFLD" id="SFLDG00002">
    <property type="entry name" value="C1.7:_P-type_atpase_like"/>
    <property type="match status" value="1"/>
</dbReference>
<dbReference type="Pfam" id="PF00689">
    <property type="entry name" value="Cation_ATPase_C"/>
    <property type="match status" value="1"/>
</dbReference>
<dbReference type="PRINTS" id="PR00121">
    <property type="entry name" value="NAKATPASE"/>
</dbReference>
<evidence type="ECO:0000259" key="10">
    <source>
        <dbReference type="SMART" id="SM00831"/>
    </source>
</evidence>
<dbReference type="SMART" id="SM00831">
    <property type="entry name" value="Cation_ATPase_N"/>
    <property type="match status" value="1"/>
</dbReference>
<dbReference type="InterPro" id="IPR044492">
    <property type="entry name" value="P_typ_ATPase_HD_dom"/>
</dbReference>
<keyword evidence="4" id="KW-0547">Nucleotide-binding</keyword>
<feature type="transmembrane region" description="Helical" evidence="9">
    <location>
        <begin position="911"/>
        <end position="934"/>
    </location>
</feature>
<dbReference type="InterPro" id="IPR008250">
    <property type="entry name" value="ATPase_P-typ_transduc_dom_A_sf"/>
</dbReference>
<dbReference type="NCBIfam" id="TIGR01494">
    <property type="entry name" value="ATPase_P-type"/>
    <property type="match status" value="2"/>
</dbReference>
<keyword evidence="12" id="KW-1185">Reference proteome</keyword>
<dbReference type="Pfam" id="PF00690">
    <property type="entry name" value="Cation_ATPase_N"/>
    <property type="match status" value="1"/>
</dbReference>
<dbReference type="Proteomes" id="UP000186594">
    <property type="component" value="Unassembled WGS sequence"/>
</dbReference>
<dbReference type="GO" id="GO:0006883">
    <property type="term" value="P:intracellular sodium ion homeostasis"/>
    <property type="evidence" value="ECO:0007669"/>
    <property type="project" value="TreeGrafter"/>
</dbReference>
<dbReference type="STRING" id="1198029.A0A1U7LPI1"/>
<dbReference type="InterPro" id="IPR001757">
    <property type="entry name" value="P_typ_ATPase"/>
</dbReference>
<evidence type="ECO:0000256" key="4">
    <source>
        <dbReference type="ARBA" id="ARBA00022741"/>
    </source>
</evidence>
<feature type="transmembrane region" description="Helical" evidence="9">
    <location>
        <begin position="187"/>
        <end position="206"/>
    </location>
</feature>
<dbReference type="PRINTS" id="PR00119">
    <property type="entry name" value="CATATPASE"/>
</dbReference>
<feature type="transmembrane region" description="Helical" evidence="9">
    <location>
        <begin position="959"/>
        <end position="983"/>
    </location>
</feature>
<dbReference type="InterPro" id="IPR004014">
    <property type="entry name" value="ATPase_P-typ_cation-transptr_N"/>
</dbReference>
<dbReference type="GO" id="GO:1902600">
    <property type="term" value="P:proton transmembrane transport"/>
    <property type="evidence" value="ECO:0007669"/>
    <property type="project" value="TreeGrafter"/>
</dbReference>
<dbReference type="InterPro" id="IPR023214">
    <property type="entry name" value="HAD_sf"/>
</dbReference>
<keyword evidence="8 9" id="KW-0472">Membrane</keyword>
<protein>
    <submittedName>
        <fullName evidence="11">Sodium/potassium-transporting ATPase subunit alpha-A</fullName>
    </submittedName>
</protein>
<dbReference type="SFLD" id="SFLDF00027">
    <property type="entry name" value="p-type_atpase"/>
    <property type="match status" value="1"/>
</dbReference>
<evidence type="ECO:0000256" key="9">
    <source>
        <dbReference type="SAM" id="Phobius"/>
    </source>
</evidence>
<dbReference type="SFLD" id="SFLDS00003">
    <property type="entry name" value="Haloacid_Dehalogenase"/>
    <property type="match status" value="1"/>
</dbReference>
<keyword evidence="7 9" id="KW-1133">Transmembrane helix</keyword>
<proteinExistence type="predicted"/>
<dbReference type="Pfam" id="PF13246">
    <property type="entry name" value="Cation_ATPase"/>
    <property type="match status" value="1"/>
</dbReference>
<sequence>MKDPEKSFPRAITFDRVQSNSVQFETNLVRRISSVSTFATTRSEDGFAISERASFRRRSIEPTTTLPIGFRTVSIGIHETNEREERGHKSEKKGVVGALSDLDFHLVSIQELSTRFSTSIQQGLSPEQVARKLTLEGPNVLSPPPSRVFQKLFGYVFGGFGSILIIACILVFISWKPLGDPPASANLALAIVLLVVEIVQASFNAWQDWSTSQVMASISGMLPSDTIVVRDGTETKVPSRDLVPGDIVLLKMGVKVPADIRLSEICGEVKFDRSVLTGEADPVSGTRNYTDKNFLETGNVALQGTHCVGGSATGIVIQTGDRTVFGRIAKLSSSDKRGMTTLQREIFRFVSIIVTLALLTCVLVLIIWGSWLRRSHPTWITTSILIVDVVSVLVAFVPEGLPIAVTTTLTIIARTMKKSMVLCKSLSVVETLGAVNVLCSDKTGTLTKNQMSVTTACIFVQETTPREAHENIILHRASPTNPGSALSQLHAVASLCCAATFDATTVNFPLAQRKINGDATDCAVLRFAEELGKVDEMHAAWKKVYEIPFNSKNKFMLRIVKPFKSSDSISEGVISASERASFDGSQGSILFIKGAPDILIKRCSSVLLPNDEVVPLTEERITTLSDIQLGWASNGLRVLLLARRILKETDISPDLEVGGTAYADAVLNLAFQDLTVVGMVGIVDPLKDDIPEVVATCRSAGIRFFMVTGDFAVTAASIACQSGIITVDPKSIHNLSHLNRGIEEKVEITPYSREAHLPPVAIVLSGSDLITLNDYQWEQLCAYEEIVFARTTPDQKLRIVKEFQKRECVVGMTGDGVNDAPSLKAADIGVAIGNGSEVAIEAADIVLLDSFSAIITAIEYGRLAFDNLQKTVIYLLPAGIEFVCGTANDSLGAFSELFPVLFSVLFGLPQILSSFLMIVICCLTDAVGAMTMVFEKPESDLLTRPPRNIHKDRLANKRLLFQAVGFIGLIECTCSMAMAFWYMQRNGVPFGAMWLQFGNYPDGITNDRVNAVVATASSIYFSNLVIMQFFNLLATRTRRLSILQQPPIFNKRTQNRWIFLAMLFALCVVFFFCYIPTFQNVIGSTKIPVEHFFLPVGFGMGLLCIDEARKLAVRTWPEGFLARIAW</sequence>
<dbReference type="GO" id="GO:0030007">
    <property type="term" value="P:intracellular potassium ion homeostasis"/>
    <property type="evidence" value="ECO:0007669"/>
    <property type="project" value="TreeGrafter"/>
</dbReference>
<dbReference type="Gene3D" id="3.40.1110.10">
    <property type="entry name" value="Calcium-transporting ATPase, cytoplasmic domain N"/>
    <property type="match status" value="1"/>
</dbReference>
<dbReference type="InterPro" id="IPR050510">
    <property type="entry name" value="Cation_transp_ATPase_P-type"/>
</dbReference>
<dbReference type="SUPFAM" id="SSF81660">
    <property type="entry name" value="Metal cation-transporting ATPase, ATP-binding domain N"/>
    <property type="match status" value="1"/>
</dbReference>
<evidence type="ECO:0000256" key="6">
    <source>
        <dbReference type="ARBA" id="ARBA00022967"/>
    </source>
</evidence>
<gene>
    <name evidence="11" type="ORF">NEOLI_003547</name>
</gene>
<dbReference type="GO" id="GO:0005524">
    <property type="term" value="F:ATP binding"/>
    <property type="evidence" value="ECO:0007669"/>
    <property type="project" value="UniProtKB-KW"/>
</dbReference>
<dbReference type="GO" id="GO:0005391">
    <property type="term" value="F:P-type sodium:potassium-exchanging transporter activity"/>
    <property type="evidence" value="ECO:0007669"/>
    <property type="project" value="TreeGrafter"/>
</dbReference>
<dbReference type="Pfam" id="PF08282">
    <property type="entry name" value="Hydrolase_3"/>
    <property type="match status" value="1"/>
</dbReference>
<dbReference type="InterPro" id="IPR059000">
    <property type="entry name" value="ATPase_P-type_domA"/>
</dbReference>